<proteinExistence type="predicted"/>
<dbReference type="RefSeq" id="WP_031574482.1">
    <property type="nucleotide sequence ID" value="NZ_FNDZ01000001.1"/>
</dbReference>
<keyword evidence="1" id="KW-0805">Transcription regulation</keyword>
<protein>
    <submittedName>
        <fullName evidence="5">Transcriptional antiterminator</fullName>
    </submittedName>
</protein>
<evidence type="ECO:0000259" key="4">
    <source>
        <dbReference type="Pfam" id="PF08280"/>
    </source>
</evidence>
<dbReference type="InterPro" id="IPR007737">
    <property type="entry name" value="Mga_HTH"/>
</dbReference>
<evidence type="ECO:0000313" key="6">
    <source>
        <dbReference type="Proteomes" id="UP000183255"/>
    </source>
</evidence>
<dbReference type="InterPro" id="IPR036388">
    <property type="entry name" value="WH-like_DNA-bd_sf"/>
</dbReference>
<evidence type="ECO:0000313" key="5">
    <source>
        <dbReference type="EMBL" id="SDI17167.1"/>
    </source>
</evidence>
<dbReference type="Proteomes" id="UP000183255">
    <property type="component" value="Unassembled WGS sequence"/>
</dbReference>
<gene>
    <name evidence="5" type="ORF">SAMN05421804_101858</name>
</gene>
<evidence type="ECO:0000256" key="1">
    <source>
        <dbReference type="ARBA" id="ARBA00023015"/>
    </source>
</evidence>
<reference evidence="5 6" key="1">
    <citation type="submission" date="2016-10" db="EMBL/GenBank/DDBJ databases">
        <authorList>
            <person name="de Groot N.N."/>
        </authorList>
    </citation>
    <scope>NUCLEOTIDE SEQUENCE [LARGE SCALE GENOMIC DNA]</scope>
    <source>
        <strain evidence="5 6">CGMCC 1.5058</strain>
    </source>
</reference>
<dbReference type="InterPro" id="IPR013199">
    <property type="entry name" value="HTH_Mga_DNA-bd_dom"/>
</dbReference>
<dbReference type="EMBL" id="FNDZ01000001">
    <property type="protein sequence ID" value="SDI17167.1"/>
    <property type="molecule type" value="Genomic_DNA"/>
</dbReference>
<dbReference type="PANTHER" id="PTHR30185:SF18">
    <property type="entry name" value="TRANSCRIPTIONAL REGULATOR MTLR"/>
    <property type="match status" value="1"/>
</dbReference>
<dbReference type="InterPro" id="IPR050661">
    <property type="entry name" value="BglG_antiterminators"/>
</dbReference>
<dbReference type="Gene3D" id="1.10.10.10">
    <property type="entry name" value="Winged helix-like DNA-binding domain superfamily/Winged helix DNA-binding domain"/>
    <property type="match status" value="1"/>
</dbReference>
<dbReference type="PANTHER" id="PTHR30185">
    <property type="entry name" value="CRYPTIC BETA-GLUCOSIDE BGL OPERON ANTITERMINATOR"/>
    <property type="match status" value="1"/>
</dbReference>
<evidence type="ECO:0000256" key="2">
    <source>
        <dbReference type="ARBA" id="ARBA00023163"/>
    </source>
</evidence>
<name>A0A1G8IED2_9CLOT</name>
<dbReference type="Pfam" id="PF08280">
    <property type="entry name" value="HTH_Mga"/>
    <property type="match status" value="1"/>
</dbReference>
<sequence length="481" mass="56350">MRKILDTAHQRRIRLLEILLSKNDFVTMSVLAKEVEASERTVAEDLTQLKVKYSEELHMEISRKNGVRLIHPNIASAGLVFRDTFQESVALMWLKELLLHPYQPMEYYEEKLFASKSTLQRMLPRINNFLDVYDMRIEAVGGLYSIFSKDEGFLRDFYASFLLELYGLNLKEYDLSLDLSVLSKITLANLKNAVPKDHLAWIAQDDLSLIYRMMFYLVSLFREEHGFSMKSQYPLESELSPEDLTALRQHFPRITKETLRGTHEYLYLQQSGFHTEKEKKQVTTEVLRFIDRFTQRLNYRTSSGQKDRFLFVVLSVYYKAKLRKKDTSLLFDRVYYFSESLGRENPFLYTVVKEELSVLSQRLDFDLHMNLHNILFWFLLAEPSLAGVSRRKTALLLSDFGTPHSIFLKNRLEHFFKSTNIDLSVDLPIDFSLPDESDLKKYDIILTTLSDSALPHPCVQVIGDLCSMEDCYDIYEKLKDN</sequence>
<dbReference type="Pfam" id="PF05043">
    <property type="entry name" value="Mga"/>
    <property type="match status" value="1"/>
</dbReference>
<evidence type="ECO:0000259" key="3">
    <source>
        <dbReference type="Pfam" id="PF05043"/>
    </source>
</evidence>
<accession>A0A1G8IED2</accession>
<keyword evidence="2" id="KW-0804">Transcription</keyword>
<feature type="domain" description="M protein trans-acting positive regulator (MGA) HTH" evidence="4">
    <location>
        <begin position="10"/>
        <end position="63"/>
    </location>
</feature>
<dbReference type="AlphaFoldDB" id="A0A1G8IED2"/>
<organism evidence="5 6">
    <name type="scientific">Proteiniclasticum ruminis</name>
    <dbReference type="NCBI Taxonomy" id="398199"/>
    <lineage>
        <taxon>Bacteria</taxon>
        <taxon>Bacillati</taxon>
        <taxon>Bacillota</taxon>
        <taxon>Clostridia</taxon>
        <taxon>Eubacteriales</taxon>
        <taxon>Clostridiaceae</taxon>
        <taxon>Proteiniclasticum</taxon>
    </lineage>
</organism>
<dbReference type="CDD" id="cd00133">
    <property type="entry name" value="PTS_IIB"/>
    <property type="match status" value="1"/>
</dbReference>
<feature type="domain" description="Mga helix-turn-helix" evidence="3">
    <location>
        <begin position="81"/>
        <end position="138"/>
    </location>
</feature>